<dbReference type="InterPro" id="IPR036640">
    <property type="entry name" value="ABC1_TM_sf"/>
</dbReference>
<dbReference type="AlphaFoldDB" id="A0AAV0ZDC1"/>
<sequence length="146" mass="16440">MTLKQTHERLLVECMVIQFSFKMQWDKRSLGQASPCNNSFVAGQAASYKMFETIKRKPKIDACDTSGVLMEDIKGDIELKDVYFRYPARPDVQIFIGFSLFVPSGTTDALVSQSRSGKSTVISLLKRFYDPDVGEVLIVGVNFKNL</sequence>
<comment type="subcellular location">
    <subcellularLocation>
        <location evidence="1">Membrane</location>
        <topology evidence="1">Multi-pass membrane protein</topology>
    </subcellularLocation>
</comment>
<keyword evidence="2" id="KW-0812">Transmembrane</keyword>
<dbReference type="Gene3D" id="1.20.1560.10">
    <property type="entry name" value="ABC transporter type 1, transmembrane domain"/>
    <property type="match status" value="1"/>
</dbReference>
<name>A0AAV0ZDC1_VICFA</name>
<evidence type="ECO:0000256" key="3">
    <source>
        <dbReference type="ARBA" id="ARBA00022989"/>
    </source>
</evidence>
<accession>A0AAV0ZDC1</accession>
<keyword evidence="6" id="KW-1185">Reference proteome</keyword>
<evidence type="ECO:0000256" key="4">
    <source>
        <dbReference type="ARBA" id="ARBA00023136"/>
    </source>
</evidence>
<dbReference type="EMBL" id="OX451735">
    <property type="protein sequence ID" value="CAI8594837.1"/>
    <property type="molecule type" value="Genomic_DNA"/>
</dbReference>
<dbReference type="GO" id="GO:0005886">
    <property type="term" value="C:plasma membrane"/>
    <property type="evidence" value="ECO:0007669"/>
    <property type="project" value="TreeGrafter"/>
</dbReference>
<keyword evidence="3" id="KW-1133">Transmembrane helix</keyword>
<proteinExistence type="predicted"/>
<dbReference type="InterPro" id="IPR027417">
    <property type="entry name" value="P-loop_NTPase"/>
</dbReference>
<evidence type="ECO:0000256" key="2">
    <source>
        <dbReference type="ARBA" id="ARBA00022692"/>
    </source>
</evidence>
<protein>
    <recommendedName>
        <fullName evidence="7">ABC transporter domain-containing protein</fullName>
    </recommendedName>
</protein>
<evidence type="ECO:0000313" key="6">
    <source>
        <dbReference type="Proteomes" id="UP001157006"/>
    </source>
</evidence>
<dbReference type="GO" id="GO:0005524">
    <property type="term" value="F:ATP binding"/>
    <property type="evidence" value="ECO:0007669"/>
    <property type="project" value="InterPro"/>
</dbReference>
<dbReference type="SUPFAM" id="SSF52540">
    <property type="entry name" value="P-loop containing nucleoside triphosphate hydrolases"/>
    <property type="match status" value="1"/>
</dbReference>
<gene>
    <name evidence="5" type="ORF">VFH_I161200</name>
</gene>
<dbReference type="GO" id="GO:0042626">
    <property type="term" value="F:ATPase-coupled transmembrane transporter activity"/>
    <property type="evidence" value="ECO:0007669"/>
    <property type="project" value="TreeGrafter"/>
</dbReference>
<reference evidence="5 6" key="1">
    <citation type="submission" date="2023-01" db="EMBL/GenBank/DDBJ databases">
        <authorList>
            <person name="Kreplak J."/>
        </authorList>
    </citation>
    <scope>NUCLEOTIDE SEQUENCE [LARGE SCALE GENOMIC DNA]</scope>
</reference>
<dbReference type="InterPro" id="IPR039421">
    <property type="entry name" value="Type_1_exporter"/>
</dbReference>
<dbReference type="PANTHER" id="PTHR24222">
    <property type="entry name" value="ABC TRANSPORTER B FAMILY"/>
    <property type="match status" value="1"/>
</dbReference>
<dbReference type="Gene3D" id="3.40.50.300">
    <property type="entry name" value="P-loop containing nucleotide triphosphate hydrolases"/>
    <property type="match status" value="1"/>
</dbReference>
<keyword evidence="4" id="KW-0472">Membrane</keyword>
<dbReference type="Proteomes" id="UP001157006">
    <property type="component" value="Chromosome 1S"/>
</dbReference>
<evidence type="ECO:0008006" key="7">
    <source>
        <dbReference type="Google" id="ProtNLM"/>
    </source>
</evidence>
<dbReference type="PANTHER" id="PTHR24222:SF50">
    <property type="entry name" value="ABC TRANSPORTER B FAMILY MEMBER 9-LIKE ISOFORM X2"/>
    <property type="match status" value="1"/>
</dbReference>
<evidence type="ECO:0000313" key="5">
    <source>
        <dbReference type="EMBL" id="CAI8594837.1"/>
    </source>
</evidence>
<organism evidence="5 6">
    <name type="scientific">Vicia faba</name>
    <name type="common">Broad bean</name>
    <name type="synonym">Faba vulgaris</name>
    <dbReference type="NCBI Taxonomy" id="3906"/>
    <lineage>
        <taxon>Eukaryota</taxon>
        <taxon>Viridiplantae</taxon>
        <taxon>Streptophyta</taxon>
        <taxon>Embryophyta</taxon>
        <taxon>Tracheophyta</taxon>
        <taxon>Spermatophyta</taxon>
        <taxon>Magnoliopsida</taxon>
        <taxon>eudicotyledons</taxon>
        <taxon>Gunneridae</taxon>
        <taxon>Pentapetalae</taxon>
        <taxon>rosids</taxon>
        <taxon>fabids</taxon>
        <taxon>Fabales</taxon>
        <taxon>Fabaceae</taxon>
        <taxon>Papilionoideae</taxon>
        <taxon>50 kb inversion clade</taxon>
        <taxon>NPAAA clade</taxon>
        <taxon>Hologalegina</taxon>
        <taxon>IRL clade</taxon>
        <taxon>Fabeae</taxon>
        <taxon>Vicia</taxon>
    </lineage>
</organism>
<evidence type="ECO:0000256" key="1">
    <source>
        <dbReference type="ARBA" id="ARBA00004141"/>
    </source>
</evidence>